<keyword evidence="1" id="KW-0472">Membrane</keyword>
<keyword evidence="1" id="KW-0812">Transmembrane</keyword>
<protein>
    <recommendedName>
        <fullName evidence="3">Transmembrane protein</fullName>
    </recommendedName>
</protein>
<evidence type="ECO:0000256" key="1">
    <source>
        <dbReference type="SAM" id="Phobius"/>
    </source>
</evidence>
<reference evidence="2" key="1">
    <citation type="submission" date="2020-04" db="EMBL/GenBank/DDBJ databases">
        <authorList>
            <person name="Chiriac C."/>
            <person name="Salcher M."/>
            <person name="Ghai R."/>
            <person name="Kavagutti S V."/>
        </authorList>
    </citation>
    <scope>NUCLEOTIDE SEQUENCE</scope>
</reference>
<evidence type="ECO:0000313" key="2">
    <source>
        <dbReference type="EMBL" id="CAB4155438.1"/>
    </source>
</evidence>
<dbReference type="EMBL" id="LR796630">
    <property type="protein sequence ID" value="CAB4155438.1"/>
    <property type="molecule type" value="Genomic_DNA"/>
</dbReference>
<feature type="transmembrane region" description="Helical" evidence="1">
    <location>
        <begin position="101"/>
        <end position="120"/>
    </location>
</feature>
<evidence type="ECO:0008006" key="3">
    <source>
        <dbReference type="Google" id="ProtNLM"/>
    </source>
</evidence>
<keyword evidence="1" id="KW-1133">Transmembrane helix</keyword>
<organism evidence="2">
    <name type="scientific">uncultured Caudovirales phage</name>
    <dbReference type="NCBI Taxonomy" id="2100421"/>
    <lineage>
        <taxon>Viruses</taxon>
        <taxon>Duplodnaviria</taxon>
        <taxon>Heunggongvirae</taxon>
        <taxon>Uroviricota</taxon>
        <taxon>Caudoviricetes</taxon>
        <taxon>Peduoviridae</taxon>
        <taxon>Maltschvirus</taxon>
        <taxon>Maltschvirus maltsch</taxon>
    </lineage>
</organism>
<proteinExistence type="predicted"/>
<accession>A0A6J5NEJ7</accession>
<sequence length="144" mass="16354">MLCLRYPVPPRAVAHGGQHHRWKSRRHDPKFVYQGISSLLSGCFSAGFSFGFTLREKKRLPALLVFFQPLSQNSFPSTLIVPVKSGCVSFSFLSLSNKLPLLVLSYCLLIFVWFVLLSALRRGQKFLGSVLRCRCSMRLDTRTD</sequence>
<gene>
    <name evidence="2" type="ORF">UFOVP674_14</name>
</gene>
<feature type="transmembrane region" description="Helical" evidence="1">
    <location>
        <begin position="31"/>
        <end position="54"/>
    </location>
</feature>
<name>A0A6J5NEJ7_9CAUD</name>